<evidence type="ECO:0000256" key="5">
    <source>
        <dbReference type="SAM" id="MobiDB-lite"/>
    </source>
</evidence>
<dbReference type="InterPro" id="IPR009072">
    <property type="entry name" value="Histone-fold"/>
</dbReference>
<feature type="non-terminal residue" evidence="7">
    <location>
        <position position="1"/>
    </location>
</feature>
<dbReference type="Gene3D" id="1.10.20.10">
    <property type="entry name" value="Histone, subunit A"/>
    <property type="match status" value="1"/>
</dbReference>
<sequence length="294" mass="32984">LIKSIEVLYKDMIRDQDRFLPIANVARIMKRWVPVNGKIAKDAKECCQECVSEFVTFITSEAAERCVIEKRKTISGDDIMWALRRLDFEDYIPTMAVCLEKFRSVPKSEKATSDHSTSSSAGDAEEKVTVPVPIIRAPSPDSGENAPTLPAPGQIAYLTQPGSSHPVPIMFVESMPGPNGQNSQPQYVTVNNGNELQVLQLAPLNQVNAGISFRTQQRLASKAPMKEERDATQKKVFEIVLHCHIISLFRISLHYFVRMKIHIVNKSLIKCSNSSSSLNQVKILMEFKAKQRKK</sequence>
<dbReference type="InterPro" id="IPR027113">
    <property type="entry name" value="Transc_fact_NFYB/HAP3"/>
</dbReference>
<accession>A0A0V1LGN6</accession>
<evidence type="ECO:0000256" key="2">
    <source>
        <dbReference type="ARBA" id="ARBA00023015"/>
    </source>
</evidence>
<evidence type="ECO:0000313" key="8">
    <source>
        <dbReference type="Proteomes" id="UP000054721"/>
    </source>
</evidence>
<protein>
    <submittedName>
        <fullName evidence="7">Nuclear transcription factor Y subunit B</fullName>
    </submittedName>
</protein>
<organism evidence="7 8">
    <name type="scientific">Trichinella nativa</name>
    <dbReference type="NCBI Taxonomy" id="6335"/>
    <lineage>
        <taxon>Eukaryota</taxon>
        <taxon>Metazoa</taxon>
        <taxon>Ecdysozoa</taxon>
        <taxon>Nematoda</taxon>
        <taxon>Enoplea</taxon>
        <taxon>Dorylaimia</taxon>
        <taxon>Trichinellida</taxon>
        <taxon>Trichinellidae</taxon>
        <taxon>Trichinella</taxon>
    </lineage>
</organism>
<evidence type="ECO:0000313" key="7">
    <source>
        <dbReference type="EMBL" id="KRZ58712.1"/>
    </source>
</evidence>
<keyword evidence="4" id="KW-0804">Transcription</keyword>
<dbReference type="AlphaFoldDB" id="A0A0V1LGN6"/>
<dbReference type="Proteomes" id="UP000054721">
    <property type="component" value="Unassembled WGS sequence"/>
</dbReference>
<keyword evidence="8" id="KW-1185">Reference proteome</keyword>
<comment type="similarity">
    <text evidence="1">Belongs to the NFYB/HAP3 subunit family.</text>
</comment>
<evidence type="ECO:0000259" key="6">
    <source>
        <dbReference type="Pfam" id="PF00808"/>
    </source>
</evidence>
<reference evidence="7 8" key="1">
    <citation type="submission" date="2015-05" db="EMBL/GenBank/DDBJ databases">
        <title>Evolution of Trichinella species and genotypes.</title>
        <authorList>
            <person name="Korhonen P.K."/>
            <person name="Edoardo P."/>
            <person name="Giuseppe L.R."/>
            <person name="Gasser R.B."/>
        </authorList>
    </citation>
    <scope>NUCLEOTIDE SEQUENCE [LARGE SCALE GENOMIC DNA]</scope>
    <source>
        <strain evidence="7">ISS10</strain>
    </source>
</reference>
<dbReference type="GO" id="GO:0046982">
    <property type="term" value="F:protein heterodimerization activity"/>
    <property type="evidence" value="ECO:0007669"/>
    <property type="project" value="InterPro"/>
</dbReference>
<dbReference type="PANTHER" id="PTHR11064">
    <property type="entry name" value="CCAAT-BINDING TRANSCRIPTION FACTOR-RELATED"/>
    <property type="match status" value="1"/>
</dbReference>
<dbReference type="EMBL" id="JYDW01000053">
    <property type="protein sequence ID" value="KRZ58712.1"/>
    <property type="molecule type" value="Genomic_DNA"/>
</dbReference>
<feature type="domain" description="Transcription factor CBF/NF-Y/archaeal histone" evidence="6">
    <location>
        <begin position="19"/>
        <end position="83"/>
    </location>
</feature>
<evidence type="ECO:0000256" key="3">
    <source>
        <dbReference type="ARBA" id="ARBA00023125"/>
    </source>
</evidence>
<dbReference type="SUPFAM" id="SSF47113">
    <property type="entry name" value="Histone-fold"/>
    <property type="match status" value="1"/>
</dbReference>
<gene>
    <name evidence="7" type="primary">NFY2</name>
    <name evidence="7" type="ORF">T02_301</name>
</gene>
<name>A0A0V1LGN6_9BILA</name>
<dbReference type="CDD" id="cd22907">
    <property type="entry name" value="HFD_NFYB"/>
    <property type="match status" value="1"/>
</dbReference>
<feature type="non-terminal residue" evidence="7">
    <location>
        <position position="294"/>
    </location>
</feature>
<dbReference type="Pfam" id="PF00808">
    <property type="entry name" value="CBFD_NFYB_HMF"/>
    <property type="match status" value="1"/>
</dbReference>
<dbReference type="OrthoDB" id="386949at2759"/>
<dbReference type="PRINTS" id="PR00615">
    <property type="entry name" value="CCAATSUBUNTA"/>
</dbReference>
<feature type="region of interest" description="Disordered" evidence="5">
    <location>
        <begin position="108"/>
        <end position="157"/>
    </location>
</feature>
<dbReference type="GO" id="GO:0000978">
    <property type="term" value="F:RNA polymerase II cis-regulatory region sequence-specific DNA binding"/>
    <property type="evidence" value="ECO:0007669"/>
    <property type="project" value="TreeGrafter"/>
</dbReference>
<dbReference type="PANTHER" id="PTHR11064:SF9">
    <property type="entry name" value="NUCLEAR TRANSCRIPTION FACTOR Y SUBUNIT BETA"/>
    <property type="match status" value="1"/>
</dbReference>
<keyword evidence="3" id="KW-0238">DNA-binding</keyword>
<comment type="caution">
    <text evidence="7">The sequence shown here is derived from an EMBL/GenBank/DDBJ whole genome shotgun (WGS) entry which is preliminary data.</text>
</comment>
<dbReference type="GO" id="GO:0016602">
    <property type="term" value="C:CCAAT-binding factor complex"/>
    <property type="evidence" value="ECO:0007669"/>
    <property type="project" value="InterPro"/>
</dbReference>
<evidence type="ECO:0000256" key="1">
    <source>
        <dbReference type="ARBA" id="ARBA00009053"/>
    </source>
</evidence>
<evidence type="ECO:0000256" key="4">
    <source>
        <dbReference type="ARBA" id="ARBA00023163"/>
    </source>
</evidence>
<dbReference type="STRING" id="6335.A0A0V1LGN6"/>
<keyword evidence="2" id="KW-0805">Transcription regulation</keyword>
<dbReference type="InterPro" id="IPR003958">
    <property type="entry name" value="CBFA_NFYB_domain"/>
</dbReference>
<dbReference type="GO" id="GO:0001228">
    <property type="term" value="F:DNA-binding transcription activator activity, RNA polymerase II-specific"/>
    <property type="evidence" value="ECO:0007669"/>
    <property type="project" value="InterPro"/>
</dbReference>
<proteinExistence type="inferred from homology"/>